<proteinExistence type="predicted"/>
<comment type="caution">
    <text evidence="1">The sequence shown here is derived from an EMBL/GenBank/DDBJ whole genome shotgun (WGS) entry which is preliminary data.</text>
</comment>
<gene>
    <name evidence="1" type="ORF">M8818_001683</name>
</gene>
<sequence length="641" mass="69810">MGDVSHTDTGQAAPQSTQSNVLAQGSVVASSHSPQFAQTGASSYGKHTESPDYASYAQMGMPPSGATRSVPPSGMQRPANMGQNPVQRLDMSSIQHALPMYESAQPNRGYAAQGSPFTPQDPIARSPSMYQYGMQQPHPSSGVRLQQRMGQYPQYPAFAVPYAPQMGYLAQSPNMVAPHGQMHPQLQRMDNMMSAQMAYQYPIADPRSFMSGHGLATDYSAASTESGFSPRASIETGPTPSYPRGPPRKPKQSGHALWVGNLPPGTTILDLKDHFSRDATKDIESLFLISKSNCAFVNYRFEAACAAAMTRFHDSRFNGVRLVCRLRRSSTVSTAQQSTPSTPVDHVKEGTVLTDGIAENSEPVIASGSQITAESLHSSEGGTHDRVVLDLKVPEKFFIVKSLTMQDLEASVRNGVWATQTHNEAALNNAFETADNVYLIFSANKSGEYFGYARMASPISDNPVKLPVSRSEDVKPAETSSDGPKSIPTPATETAPKGRIIDDSARGTIFWEAESSDSEPEEHVQETQQSSDLAVKPEFQSSSEHPTDGGRPFKIEWISTTRLPFYRTRGLRNPWNANREVKIARDGTELEPSVGRRLLQMFSRPATAGGMPSAGQAPYEWVIPPVLDQGVYMMSQPQLVR</sequence>
<reference evidence="1" key="1">
    <citation type="submission" date="2024-02" db="EMBL/GenBank/DDBJ databases">
        <title>Metagenome Assembled Genome of Zalaria obscura JY119.</title>
        <authorList>
            <person name="Vighnesh L."/>
            <person name="Jagadeeshwari U."/>
            <person name="Venkata Ramana C."/>
            <person name="Sasikala C."/>
        </authorList>
    </citation>
    <scope>NUCLEOTIDE SEQUENCE</scope>
    <source>
        <strain evidence="1">JY119</strain>
    </source>
</reference>
<evidence type="ECO:0000313" key="2">
    <source>
        <dbReference type="Proteomes" id="UP001320706"/>
    </source>
</evidence>
<evidence type="ECO:0000313" key="1">
    <source>
        <dbReference type="EMBL" id="KAK8216720.1"/>
    </source>
</evidence>
<dbReference type="EMBL" id="JAMKPW020000007">
    <property type="protein sequence ID" value="KAK8216720.1"/>
    <property type="molecule type" value="Genomic_DNA"/>
</dbReference>
<protein>
    <submittedName>
        <fullName evidence="1">Uncharacterized protein</fullName>
    </submittedName>
</protein>
<accession>A0ACC3SK07</accession>
<keyword evidence="2" id="KW-1185">Reference proteome</keyword>
<name>A0ACC3SK07_9PEZI</name>
<organism evidence="1 2">
    <name type="scientific">Zalaria obscura</name>
    <dbReference type="NCBI Taxonomy" id="2024903"/>
    <lineage>
        <taxon>Eukaryota</taxon>
        <taxon>Fungi</taxon>
        <taxon>Dikarya</taxon>
        <taxon>Ascomycota</taxon>
        <taxon>Pezizomycotina</taxon>
        <taxon>Dothideomycetes</taxon>
        <taxon>Dothideomycetidae</taxon>
        <taxon>Dothideales</taxon>
        <taxon>Zalariaceae</taxon>
        <taxon>Zalaria</taxon>
    </lineage>
</organism>
<dbReference type="Proteomes" id="UP001320706">
    <property type="component" value="Unassembled WGS sequence"/>
</dbReference>